<gene>
    <name evidence="1" type="ORF">Goari_016504</name>
</gene>
<sequence>MVISLDPTLMVFLPLTSRIALTKFW</sequence>
<accession>A0A7J8WIQ1</accession>
<organism evidence="1 2">
    <name type="scientific">Gossypium aridum</name>
    <name type="common">American cotton</name>
    <name type="synonym">Erioxylum aridum</name>
    <dbReference type="NCBI Taxonomy" id="34290"/>
    <lineage>
        <taxon>Eukaryota</taxon>
        <taxon>Viridiplantae</taxon>
        <taxon>Streptophyta</taxon>
        <taxon>Embryophyta</taxon>
        <taxon>Tracheophyta</taxon>
        <taxon>Spermatophyta</taxon>
        <taxon>Magnoliopsida</taxon>
        <taxon>eudicotyledons</taxon>
        <taxon>Gunneridae</taxon>
        <taxon>Pentapetalae</taxon>
        <taxon>rosids</taxon>
        <taxon>malvids</taxon>
        <taxon>Malvales</taxon>
        <taxon>Malvaceae</taxon>
        <taxon>Malvoideae</taxon>
        <taxon>Gossypium</taxon>
    </lineage>
</organism>
<evidence type="ECO:0000313" key="1">
    <source>
        <dbReference type="EMBL" id="MBA0674935.1"/>
    </source>
</evidence>
<keyword evidence="2" id="KW-1185">Reference proteome</keyword>
<protein>
    <submittedName>
        <fullName evidence="1">Uncharacterized protein</fullName>
    </submittedName>
</protein>
<evidence type="ECO:0000313" key="2">
    <source>
        <dbReference type="Proteomes" id="UP000593577"/>
    </source>
</evidence>
<name>A0A7J8WIQ1_GOSAI</name>
<dbReference type="EMBL" id="JABFAA010000001">
    <property type="protein sequence ID" value="MBA0674935.1"/>
    <property type="molecule type" value="Genomic_DNA"/>
</dbReference>
<reference evidence="1 2" key="1">
    <citation type="journal article" date="2019" name="Genome Biol. Evol.">
        <title>Insights into the evolution of the New World diploid cottons (Gossypium, subgenus Houzingenia) based on genome sequencing.</title>
        <authorList>
            <person name="Grover C.E."/>
            <person name="Arick M.A. 2nd"/>
            <person name="Thrash A."/>
            <person name="Conover J.L."/>
            <person name="Sanders W.S."/>
            <person name="Peterson D.G."/>
            <person name="Frelichowski J.E."/>
            <person name="Scheffler J.A."/>
            <person name="Scheffler B.E."/>
            <person name="Wendel J.F."/>
        </authorList>
    </citation>
    <scope>NUCLEOTIDE SEQUENCE [LARGE SCALE GENOMIC DNA]</scope>
    <source>
        <strain evidence="1">185</strain>
        <tissue evidence="1">Leaf</tissue>
    </source>
</reference>
<comment type="caution">
    <text evidence="1">The sequence shown here is derived from an EMBL/GenBank/DDBJ whole genome shotgun (WGS) entry which is preliminary data.</text>
</comment>
<dbReference type="AlphaFoldDB" id="A0A7J8WIQ1"/>
<dbReference type="Proteomes" id="UP000593577">
    <property type="component" value="Unassembled WGS sequence"/>
</dbReference>
<proteinExistence type="predicted"/>